<protein>
    <submittedName>
        <fullName evidence="1">Uncharacterized protein</fullName>
    </submittedName>
</protein>
<dbReference type="Proteomes" id="UP000677228">
    <property type="component" value="Unassembled WGS sequence"/>
</dbReference>
<evidence type="ECO:0000313" key="2">
    <source>
        <dbReference type="EMBL" id="CAF4366305.1"/>
    </source>
</evidence>
<evidence type="ECO:0000313" key="1">
    <source>
        <dbReference type="EMBL" id="CAF1571465.1"/>
    </source>
</evidence>
<proteinExistence type="predicted"/>
<evidence type="ECO:0000313" key="3">
    <source>
        <dbReference type="Proteomes" id="UP000677228"/>
    </source>
</evidence>
<organism evidence="1 3">
    <name type="scientific">Didymodactylos carnosus</name>
    <dbReference type="NCBI Taxonomy" id="1234261"/>
    <lineage>
        <taxon>Eukaryota</taxon>
        <taxon>Metazoa</taxon>
        <taxon>Spiralia</taxon>
        <taxon>Gnathifera</taxon>
        <taxon>Rotifera</taxon>
        <taxon>Eurotatoria</taxon>
        <taxon>Bdelloidea</taxon>
        <taxon>Philodinida</taxon>
        <taxon>Philodinidae</taxon>
        <taxon>Didymodactylos</taxon>
    </lineage>
</organism>
<dbReference type="AlphaFoldDB" id="A0A8S2FXI8"/>
<gene>
    <name evidence="1" type="ORF">OVA965_LOCUS40385</name>
    <name evidence="2" type="ORF">TMI583_LOCUS41815</name>
</gene>
<sequence length="178" mass="20160">NPNDHLSFKLFSLYVPNAAVDNRTAALYQNHFDGVDIWCDLPVPYGGLIFYNHGNKTVEWPDEFQLPPGLLVMHPADNYVRSCIRFTVPADGRYSVNGYFYSPGVPSNPNGKGTTDVHFSINNVEQQSFWINSNGGSFVFPDLHLNYGDFVHFEVGWGINNDLWHDSTITNLTIIRFT</sequence>
<reference evidence="1" key="1">
    <citation type="submission" date="2021-02" db="EMBL/GenBank/DDBJ databases">
        <authorList>
            <person name="Nowell W R."/>
        </authorList>
    </citation>
    <scope>NUCLEOTIDE SEQUENCE</scope>
</reference>
<feature type="non-terminal residue" evidence="1">
    <location>
        <position position="1"/>
    </location>
</feature>
<accession>A0A8S2FXI8</accession>
<dbReference type="EMBL" id="CAJOBA010066697">
    <property type="protein sequence ID" value="CAF4366305.1"/>
    <property type="molecule type" value="Genomic_DNA"/>
</dbReference>
<comment type="caution">
    <text evidence="1">The sequence shown here is derived from an EMBL/GenBank/DDBJ whole genome shotgun (WGS) entry which is preliminary data.</text>
</comment>
<name>A0A8S2FXI8_9BILA</name>
<dbReference type="EMBL" id="CAJNOK010043885">
    <property type="protein sequence ID" value="CAF1571465.1"/>
    <property type="molecule type" value="Genomic_DNA"/>
</dbReference>
<dbReference type="Proteomes" id="UP000682733">
    <property type="component" value="Unassembled WGS sequence"/>
</dbReference>